<evidence type="ECO:0000256" key="2">
    <source>
        <dbReference type="ARBA" id="ARBA00023052"/>
    </source>
</evidence>
<comment type="caution">
    <text evidence="8">The sequence shown here is derived from an EMBL/GenBank/DDBJ whole genome shotgun (WGS) entry which is preliminary data.</text>
</comment>
<feature type="domain" description="Thiamine pyrophosphate enzyme N-terminal TPP-binding" evidence="7">
    <location>
        <begin position="18"/>
        <end position="124"/>
    </location>
</feature>
<dbReference type="InterPro" id="IPR029035">
    <property type="entry name" value="DHS-like_NAD/FAD-binding_dom"/>
</dbReference>
<proteinExistence type="inferred from homology"/>
<dbReference type="InterPro" id="IPR012000">
    <property type="entry name" value="Thiamin_PyroP_enz_cen_dom"/>
</dbReference>
<dbReference type="PANTHER" id="PTHR18968:SF133">
    <property type="entry name" value="BENZOYLFORMATE DECARBOXYLASE"/>
    <property type="match status" value="1"/>
</dbReference>
<keyword evidence="8" id="KW-0456">Lyase</keyword>
<evidence type="ECO:0000256" key="4">
    <source>
        <dbReference type="SAM" id="MobiDB-lite"/>
    </source>
</evidence>
<dbReference type="Proteomes" id="UP000431744">
    <property type="component" value="Unassembled WGS sequence"/>
</dbReference>
<feature type="region of interest" description="Disordered" evidence="4">
    <location>
        <begin position="350"/>
        <end position="375"/>
    </location>
</feature>
<dbReference type="GO" id="GO:0003984">
    <property type="term" value="F:acetolactate synthase activity"/>
    <property type="evidence" value="ECO:0007669"/>
    <property type="project" value="TreeGrafter"/>
</dbReference>
<dbReference type="NCBIfam" id="NF005485">
    <property type="entry name" value="PRK07092.1"/>
    <property type="match status" value="1"/>
</dbReference>
<dbReference type="Gene3D" id="3.40.50.1220">
    <property type="entry name" value="TPP-binding domain"/>
    <property type="match status" value="1"/>
</dbReference>
<dbReference type="GO" id="GO:0050695">
    <property type="term" value="F:benzoylformate decarboxylase activity"/>
    <property type="evidence" value="ECO:0007669"/>
    <property type="project" value="UniProtKB-EC"/>
</dbReference>
<gene>
    <name evidence="8" type="ORF">F8O04_01860</name>
</gene>
<reference evidence="8 9" key="1">
    <citation type="submission" date="2019-09" db="EMBL/GenBank/DDBJ databases">
        <title>Phylogeny of genus Pseudoclavibacter and closely related genus.</title>
        <authorList>
            <person name="Li Y."/>
        </authorList>
    </citation>
    <scope>NUCLEOTIDE SEQUENCE [LARGE SCALE GENOMIC DNA]</scope>
    <source>
        <strain evidence="8 9">EGI 60007</strain>
    </source>
</reference>
<dbReference type="CDD" id="cd07035">
    <property type="entry name" value="TPP_PYR_POX_like"/>
    <property type="match status" value="1"/>
</dbReference>
<evidence type="ECO:0000313" key="8">
    <source>
        <dbReference type="EMBL" id="KAB1649054.1"/>
    </source>
</evidence>
<evidence type="ECO:0000259" key="6">
    <source>
        <dbReference type="Pfam" id="PF02775"/>
    </source>
</evidence>
<feature type="domain" description="Thiamine pyrophosphate enzyme central" evidence="5">
    <location>
        <begin position="206"/>
        <end position="344"/>
    </location>
</feature>
<dbReference type="SUPFAM" id="SSF52467">
    <property type="entry name" value="DHS-like NAD/FAD-binding domain"/>
    <property type="match status" value="1"/>
</dbReference>
<protein>
    <submittedName>
        <fullName evidence="8">Benzoylformate decarboxylase</fullName>
        <ecNumber evidence="8">4.1.1.7</ecNumber>
    </submittedName>
</protein>
<dbReference type="CDD" id="cd02002">
    <property type="entry name" value="TPP_BFDC"/>
    <property type="match status" value="1"/>
</dbReference>
<feature type="domain" description="Thiamine pyrophosphate enzyme TPP-binding" evidence="6">
    <location>
        <begin position="410"/>
        <end position="541"/>
    </location>
</feature>
<dbReference type="GO" id="GO:0000287">
    <property type="term" value="F:magnesium ion binding"/>
    <property type="evidence" value="ECO:0007669"/>
    <property type="project" value="InterPro"/>
</dbReference>
<comment type="similarity">
    <text evidence="1 3">Belongs to the TPP enzyme family.</text>
</comment>
<evidence type="ECO:0000259" key="5">
    <source>
        <dbReference type="Pfam" id="PF00205"/>
    </source>
</evidence>
<dbReference type="Gene3D" id="3.40.50.970">
    <property type="match status" value="2"/>
</dbReference>
<dbReference type="GO" id="GO:0030976">
    <property type="term" value="F:thiamine pyrophosphate binding"/>
    <property type="evidence" value="ECO:0007669"/>
    <property type="project" value="InterPro"/>
</dbReference>
<sequence>MTNSTDSTNDPTPTTPKTVLEASVEVLRAHGLTTVFGNPGSNELPFLAGLGADFDFVLGLHEQVVVGMAEGYARVTGRPALVNLHAASGSGNGMGALTNAHYGHVPMVVLAGQQVRRTVGQETMLASADAALLPAPLVKYSHEPLAAADVPRTLSQAALEASAPPAGPVYVSVPLDDWGEPALDDDALLLERSVTIAGGLPEALVRDLASTLDAASSPALVVGPQLDAASVDDPAVFEAAAVLAERLDASVYVAPSPSRGPFATTHPNFEGVIVPGISSVRERLSGHDVVLVLGAPVFRYHRWEPGDYLEPGTDVIQITQDAREATRAPFGRAIVASVGPATTALASLVADRGRRRGDRGSRELSPARTSPDGMTGTEILEVLNAHVNDSVAYVNETTTLDLDYLERIAIDRPGMYHFPASGGLGFGLPVAVGMSIAAPERTIVATVGDGSANYGISALYTAAQRGTRTVFVIVNNGGYGALAGFAERMGAGHVPGLQLGGIDFAAIAQGYGVPASTTRTREEFTAAYRNALGASGPVLIDARIVP</sequence>
<evidence type="ECO:0000256" key="3">
    <source>
        <dbReference type="RuleBase" id="RU362132"/>
    </source>
</evidence>
<dbReference type="InterPro" id="IPR011766">
    <property type="entry name" value="TPP_enzyme_TPP-bd"/>
</dbReference>
<accession>A0A6H9WRX0</accession>
<dbReference type="EMBL" id="WBJY01000001">
    <property type="protein sequence ID" value="KAB1649054.1"/>
    <property type="molecule type" value="Genomic_DNA"/>
</dbReference>
<evidence type="ECO:0000313" key="9">
    <source>
        <dbReference type="Proteomes" id="UP000431744"/>
    </source>
</evidence>
<dbReference type="Pfam" id="PF02776">
    <property type="entry name" value="TPP_enzyme_N"/>
    <property type="match status" value="1"/>
</dbReference>
<dbReference type="GO" id="GO:0050660">
    <property type="term" value="F:flavin adenine dinucleotide binding"/>
    <property type="evidence" value="ECO:0007669"/>
    <property type="project" value="TreeGrafter"/>
</dbReference>
<dbReference type="Pfam" id="PF00205">
    <property type="entry name" value="TPP_enzyme_M"/>
    <property type="match status" value="1"/>
</dbReference>
<organism evidence="8 9">
    <name type="scientific">Pseudoclavibacter endophyticus</name>
    <dbReference type="NCBI Taxonomy" id="1778590"/>
    <lineage>
        <taxon>Bacteria</taxon>
        <taxon>Bacillati</taxon>
        <taxon>Actinomycetota</taxon>
        <taxon>Actinomycetes</taxon>
        <taxon>Micrococcales</taxon>
        <taxon>Microbacteriaceae</taxon>
        <taxon>Pseudoclavibacter</taxon>
    </lineage>
</organism>
<name>A0A6H9WRX0_9MICO</name>
<dbReference type="SUPFAM" id="SSF52518">
    <property type="entry name" value="Thiamin diphosphate-binding fold (THDP-binding)"/>
    <property type="match status" value="2"/>
</dbReference>
<dbReference type="EC" id="4.1.1.7" evidence="8"/>
<keyword evidence="9" id="KW-1185">Reference proteome</keyword>
<evidence type="ECO:0000259" key="7">
    <source>
        <dbReference type="Pfam" id="PF02776"/>
    </source>
</evidence>
<dbReference type="InterPro" id="IPR045229">
    <property type="entry name" value="TPP_enz"/>
</dbReference>
<dbReference type="Pfam" id="PF02775">
    <property type="entry name" value="TPP_enzyme_C"/>
    <property type="match status" value="1"/>
</dbReference>
<evidence type="ECO:0000256" key="1">
    <source>
        <dbReference type="ARBA" id="ARBA00007812"/>
    </source>
</evidence>
<dbReference type="AlphaFoldDB" id="A0A6H9WRX0"/>
<dbReference type="PANTHER" id="PTHR18968">
    <property type="entry name" value="THIAMINE PYROPHOSPHATE ENZYMES"/>
    <property type="match status" value="1"/>
</dbReference>
<keyword evidence="2 3" id="KW-0786">Thiamine pyrophosphate</keyword>
<dbReference type="RefSeq" id="WP_158027620.1">
    <property type="nucleotide sequence ID" value="NZ_BMHG01000001.1"/>
</dbReference>
<dbReference type="InterPro" id="IPR029061">
    <property type="entry name" value="THDP-binding"/>
</dbReference>
<dbReference type="OrthoDB" id="2443624at2"/>
<dbReference type="InterPro" id="IPR012001">
    <property type="entry name" value="Thiamin_PyroP_enz_TPP-bd_dom"/>
</dbReference>